<protein>
    <submittedName>
        <fullName evidence="2">Stage II sporulation protein R</fullName>
    </submittedName>
</protein>
<accession>A0A5Q2N364</accession>
<name>A0A5Q2N364_9FIRM</name>
<dbReference type="Proteomes" id="UP000366051">
    <property type="component" value="Chromosome"/>
</dbReference>
<keyword evidence="3" id="KW-1185">Reference proteome</keyword>
<dbReference type="InterPro" id="IPR014202">
    <property type="entry name" value="Spore_II_R"/>
</dbReference>
<feature type="region of interest" description="Disordered" evidence="1">
    <location>
        <begin position="171"/>
        <end position="193"/>
    </location>
</feature>
<dbReference type="EMBL" id="CP045875">
    <property type="protein sequence ID" value="QGG47015.1"/>
    <property type="molecule type" value="Genomic_DNA"/>
</dbReference>
<organism evidence="2 3">
    <name type="scientific">Heliorestis convoluta</name>
    <dbReference type="NCBI Taxonomy" id="356322"/>
    <lineage>
        <taxon>Bacteria</taxon>
        <taxon>Bacillati</taxon>
        <taxon>Bacillota</taxon>
        <taxon>Clostridia</taxon>
        <taxon>Eubacteriales</taxon>
        <taxon>Heliobacteriaceae</taxon>
        <taxon>Heliorestis</taxon>
    </lineage>
</organism>
<dbReference type="NCBIfam" id="TIGR02837">
    <property type="entry name" value="spore_II_R"/>
    <property type="match status" value="1"/>
</dbReference>
<dbReference type="Pfam" id="PF09551">
    <property type="entry name" value="Spore_II_R"/>
    <property type="match status" value="1"/>
</dbReference>
<reference evidence="3" key="1">
    <citation type="submission" date="2019-11" db="EMBL/GenBank/DDBJ databases">
        <title>Genome sequence of Heliorestis convoluta strain HH, an alkaliphilic and minimalistic phototrophic bacterium from a soda lake in Egypt.</title>
        <authorList>
            <person name="Dewey E.D."/>
            <person name="Stokes L.M."/>
            <person name="Burchell B.M."/>
            <person name="Shaffer K.N."/>
            <person name="Huntington A.M."/>
            <person name="Baker J.M."/>
            <person name="Nadendla S."/>
            <person name="Giglio M.G."/>
            <person name="Touchman J.W."/>
            <person name="Blankenship R.E."/>
            <person name="Madigan M.T."/>
            <person name="Sattley W.M."/>
        </authorList>
    </citation>
    <scope>NUCLEOTIDE SEQUENCE [LARGE SCALE GENOMIC DNA]</scope>
    <source>
        <strain evidence="3">HH</strain>
    </source>
</reference>
<dbReference type="KEGG" id="hcv:FTV88_0858"/>
<sequence>MLSQQIAPTFRLLTLSTLLLLFCLTVAYYLPHIEARTEDPLPLLRLHVVAPSNEEHDQNLKLQVRDDIITYIDPLLAESHSIEEAREKVQAHLDEITEIAKKRIQEEGYSYSAAAEVGRFHFPKKVYGHLSAPAGEYEALRILIGTGQGDNWWCVLYPPLCLNDRIGTQKTESQDNIEQKSTLSQASPKEEQTIEVRSKFWDWIRSLIEKIKKTSKPS</sequence>
<evidence type="ECO:0000313" key="3">
    <source>
        <dbReference type="Proteomes" id="UP000366051"/>
    </source>
</evidence>
<dbReference type="RefSeq" id="WP_153724483.1">
    <property type="nucleotide sequence ID" value="NZ_CP045875.1"/>
</dbReference>
<feature type="compositionally biased region" description="Polar residues" evidence="1">
    <location>
        <begin position="171"/>
        <end position="187"/>
    </location>
</feature>
<proteinExistence type="predicted"/>
<dbReference type="OrthoDB" id="9793324at2"/>
<evidence type="ECO:0000256" key="1">
    <source>
        <dbReference type="SAM" id="MobiDB-lite"/>
    </source>
</evidence>
<gene>
    <name evidence="2" type="primary">spoIIR</name>
    <name evidence="2" type="ORF">FTV88_0858</name>
</gene>
<dbReference type="AlphaFoldDB" id="A0A5Q2N364"/>
<evidence type="ECO:0000313" key="2">
    <source>
        <dbReference type="EMBL" id="QGG47015.1"/>
    </source>
</evidence>